<evidence type="ECO:0000313" key="3">
    <source>
        <dbReference type="Proteomes" id="UP000276133"/>
    </source>
</evidence>
<proteinExistence type="predicted"/>
<comment type="caution">
    <text evidence="2">The sequence shown here is derived from an EMBL/GenBank/DDBJ whole genome shotgun (WGS) entry which is preliminary data.</text>
</comment>
<organism evidence="2 3">
    <name type="scientific">Brachionus plicatilis</name>
    <name type="common">Marine rotifer</name>
    <name type="synonym">Brachionus muelleri</name>
    <dbReference type="NCBI Taxonomy" id="10195"/>
    <lineage>
        <taxon>Eukaryota</taxon>
        <taxon>Metazoa</taxon>
        <taxon>Spiralia</taxon>
        <taxon>Gnathifera</taxon>
        <taxon>Rotifera</taxon>
        <taxon>Eurotatoria</taxon>
        <taxon>Monogononta</taxon>
        <taxon>Pseudotrocha</taxon>
        <taxon>Ploima</taxon>
        <taxon>Brachionidae</taxon>
        <taxon>Brachionus</taxon>
    </lineage>
</organism>
<reference evidence="2 3" key="1">
    <citation type="journal article" date="2018" name="Sci. Rep.">
        <title>Genomic signatures of local adaptation to the degree of environmental predictability in rotifers.</title>
        <authorList>
            <person name="Franch-Gras L."/>
            <person name="Hahn C."/>
            <person name="Garcia-Roger E.M."/>
            <person name="Carmona M.J."/>
            <person name="Serra M."/>
            <person name="Gomez A."/>
        </authorList>
    </citation>
    <scope>NUCLEOTIDE SEQUENCE [LARGE SCALE GENOMIC DNA]</scope>
    <source>
        <strain evidence="2">HYR1</strain>
    </source>
</reference>
<feature type="compositionally biased region" description="Polar residues" evidence="1">
    <location>
        <begin position="32"/>
        <end position="42"/>
    </location>
</feature>
<dbReference type="AlphaFoldDB" id="A0A3M7RTB9"/>
<accession>A0A3M7RTB9</accession>
<keyword evidence="3" id="KW-1185">Reference proteome</keyword>
<feature type="region of interest" description="Disordered" evidence="1">
    <location>
        <begin position="15"/>
        <end position="42"/>
    </location>
</feature>
<feature type="compositionally biased region" description="Basic and acidic residues" evidence="1">
    <location>
        <begin position="17"/>
        <end position="29"/>
    </location>
</feature>
<dbReference type="EMBL" id="REGN01002667">
    <property type="protein sequence ID" value="RNA26814.1"/>
    <property type="molecule type" value="Genomic_DNA"/>
</dbReference>
<evidence type="ECO:0000256" key="1">
    <source>
        <dbReference type="SAM" id="MobiDB-lite"/>
    </source>
</evidence>
<protein>
    <submittedName>
        <fullName evidence="2">Uncharacterized protein</fullName>
    </submittedName>
</protein>
<evidence type="ECO:0000313" key="2">
    <source>
        <dbReference type="EMBL" id="RNA26814.1"/>
    </source>
</evidence>
<name>A0A3M7RTB9_BRAPC</name>
<dbReference type="Proteomes" id="UP000276133">
    <property type="component" value="Unassembled WGS sequence"/>
</dbReference>
<sequence>MSVNSLRRIITRHKIIHDKDPKPKSDYKLAKPQQTSKNNINLQPLAYGPSNNIINEVLISLENVKGASQLIRLEYY</sequence>
<gene>
    <name evidence="2" type="ORF">BpHYR1_023732</name>
</gene>